<evidence type="ECO:0000256" key="1">
    <source>
        <dbReference type="SAM" id="MobiDB-lite"/>
    </source>
</evidence>
<feature type="non-terminal residue" evidence="2">
    <location>
        <position position="168"/>
    </location>
</feature>
<name>A0A4Y7IK95_PAPSO</name>
<organism evidence="2 3">
    <name type="scientific">Papaver somniferum</name>
    <name type="common">Opium poppy</name>
    <dbReference type="NCBI Taxonomy" id="3469"/>
    <lineage>
        <taxon>Eukaryota</taxon>
        <taxon>Viridiplantae</taxon>
        <taxon>Streptophyta</taxon>
        <taxon>Embryophyta</taxon>
        <taxon>Tracheophyta</taxon>
        <taxon>Spermatophyta</taxon>
        <taxon>Magnoliopsida</taxon>
        <taxon>Ranunculales</taxon>
        <taxon>Papaveraceae</taxon>
        <taxon>Papaveroideae</taxon>
        <taxon>Papaver</taxon>
    </lineage>
</organism>
<dbReference type="Proteomes" id="UP000316621">
    <property type="component" value="Chromosome 2"/>
</dbReference>
<dbReference type="Gramene" id="RZC49127">
    <property type="protein sequence ID" value="RZC49127"/>
    <property type="gene ID" value="C5167_017552"/>
</dbReference>
<gene>
    <name evidence="2" type="ORF">C5167_017552</name>
</gene>
<evidence type="ECO:0000313" key="3">
    <source>
        <dbReference type="Proteomes" id="UP000316621"/>
    </source>
</evidence>
<dbReference type="EMBL" id="CM010716">
    <property type="protein sequence ID" value="RZC49127.1"/>
    <property type="molecule type" value="Genomic_DNA"/>
</dbReference>
<reference evidence="2 3" key="1">
    <citation type="journal article" date="2018" name="Science">
        <title>The opium poppy genome and morphinan production.</title>
        <authorList>
            <person name="Guo L."/>
            <person name="Winzer T."/>
            <person name="Yang X."/>
            <person name="Li Y."/>
            <person name="Ning Z."/>
            <person name="He Z."/>
            <person name="Teodor R."/>
            <person name="Lu Y."/>
            <person name="Bowser T.A."/>
            <person name="Graham I.A."/>
            <person name="Ye K."/>
        </authorList>
    </citation>
    <scope>NUCLEOTIDE SEQUENCE [LARGE SCALE GENOMIC DNA]</scope>
    <source>
        <strain evidence="3">cv. HN1</strain>
        <tissue evidence="2">Leaves</tissue>
    </source>
</reference>
<accession>A0A4Y7IK95</accession>
<feature type="region of interest" description="Disordered" evidence="1">
    <location>
        <begin position="1"/>
        <end position="40"/>
    </location>
</feature>
<dbReference type="AlphaFoldDB" id="A0A4Y7IK95"/>
<proteinExistence type="predicted"/>
<protein>
    <submittedName>
        <fullName evidence="2">Uncharacterized protein</fullName>
    </submittedName>
</protein>
<feature type="compositionally biased region" description="Basic and acidic residues" evidence="1">
    <location>
        <begin position="13"/>
        <end position="29"/>
    </location>
</feature>
<feature type="non-terminal residue" evidence="2">
    <location>
        <position position="1"/>
    </location>
</feature>
<keyword evidence="3" id="KW-1185">Reference proteome</keyword>
<evidence type="ECO:0000313" key="2">
    <source>
        <dbReference type="EMBL" id="RZC49127.1"/>
    </source>
</evidence>
<feature type="compositionally biased region" description="Acidic residues" evidence="1">
    <location>
        <begin position="1"/>
        <end position="10"/>
    </location>
</feature>
<feature type="compositionally biased region" description="Acidic residues" evidence="1">
    <location>
        <begin position="30"/>
        <end position="40"/>
    </location>
</feature>
<sequence>NDDASDDGAEVNDQGKEGEEDPQYYKDFQDDNPEFEDEPSELFDESDFVKPLDPSEMIVGITFPDKDAFKRHLKLFCVKNECEFKARKSDKKRLRVWCENRFDHRGKVESEWFVFASILPKQSTFKVRSVNLTHTCKGRIVEDKIPNRSADPPLIVEVIPEQLKNGSG</sequence>